<reference evidence="1 2" key="1">
    <citation type="submission" date="2024-02" db="EMBL/GenBank/DDBJ databases">
        <authorList>
            <person name="Chen Y."/>
            <person name="Shah S."/>
            <person name="Dougan E. K."/>
            <person name="Thang M."/>
            <person name="Chan C."/>
        </authorList>
    </citation>
    <scope>NUCLEOTIDE SEQUENCE [LARGE SCALE GENOMIC DNA]</scope>
</reference>
<dbReference type="EMBL" id="CAXAMM010009779">
    <property type="protein sequence ID" value="CAK9021313.1"/>
    <property type="molecule type" value="Genomic_DNA"/>
</dbReference>
<evidence type="ECO:0000313" key="1">
    <source>
        <dbReference type="EMBL" id="CAK9021313.1"/>
    </source>
</evidence>
<keyword evidence="2" id="KW-1185">Reference proteome</keyword>
<accession>A0ABP0K3F4</accession>
<proteinExistence type="predicted"/>
<name>A0ABP0K3F4_9DINO</name>
<sequence>MGPALGVLAAEEIIAIAIGTVVIGGGTAYLAAHAFEHAVQNCPCGPAPDIPQDQNIPDQVMTFKIKSQTDISSLTLVSAVLRGTTITNQKVPFTYSFLIGKGEADGQHLYHAGILIEGDFDAEGRKYGFLFAERWTDCVRVNLFASKSQALMHLSKINVSGVQLTDCNETPSFTSMTTANAMVEFVRQELPRRIDMHSFKKPEDLKNMDKTNCIAFGMRAGILLGQDERDHFLATCMTAIGE</sequence>
<protein>
    <submittedName>
        <fullName evidence="1">Uncharacterized protein</fullName>
    </submittedName>
</protein>
<dbReference type="Proteomes" id="UP001642464">
    <property type="component" value="Unassembled WGS sequence"/>
</dbReference>
<comment type="caution">
    <text evidence="1">The sequence shown here is derived from an EMBL/GenBank/DDBJ whole genome shotgun (WGS) entry which is preliminary data.</text>
</comment>
<evidence type="ECO:0000313" key="2">
    <source>
        <dbReference type="Proteomes" id="UP001642464"/>
    </source>
</evidence>
<gene>
    <name evidence="1" type="ORF">SCF082_LOCUS15290</name>
</gene>
<organism evidence="1 2">
    <name type="scientific">Durusdinium trenchii</name>
    <dbReference type="NCBI Taxonomy" id="1381693"/>
    <lineage>
        <taxon>Eukaryota</taxon>
        <taxon>Sar</taxon>
        <taxon>Alveolata</taxon>
        <taxon>Dinophyceae</taxon>
        <taxon>Suessiales</taxon>
        <taxon>Symbiodiniaceae</taxon>
        <taxon>Durusdinium</taxon>
    </lineage>
</organism>